<dbReference type="SMART" id="SM00116">
    <property type="entry name" value="CBS"/>
    <property type="match status" value="2"/>
</dbReference>
<dbReference type="InterPro" id="IPR035474">
    <property type="entry name" value="SIS_Kpsf"/>
</dbReference>
<dbReference type="PANTHER" id="PTHR42745:SF1">
    <property type="entry name" value="ARABINOSE 5-PHOSPHATE ISOMERASE KDSD"/>
    <property type="match status" value="1"/>
</dbReference>
<evidence type="ECO:0000256" key="4">
    <source>
        <dbReference type="PIRNR" id="PIRNR004692"/>
    </source>
</evidence>
<feature type="site" description="Catalytically relevant" evidence="6">
    <location>
        <position position="144"/>
    </location>
</feature>
<dbReference type="Pfam" id="PF00571">
    <property type="entry name" value="CBS"/>
    <property type="match status" value="2"/>
</dbReference>
<dbReference type="GO" id="GO:0046872">
    <property type="term" value="F:metal ion binding"/>
    <property type="evidence" value="ECO:0007669"/>
    <property type="project" value="UniProtKB-KW"/>
</dbReference>
<keyword evidence="5" id="KW-0862">Zinc</keyword>
<sequence length="317" mass="34186">MSDTLERAKEVLKIEGEAILKLRDKVGSSFEQAVDIIMKCKGRVIVTGMGKPGIIARKISATLASTGTPSLAMHPADAIHGDLGMVTKEDVVILISNSGKTEEITRLLPMIKRIGAKLIAMTGDTNSPLSEYSDCVLDCSVDAEACPFNLAPTASTTASLAMGDALAVVLLEKKGFRVEDYAFYHPGGNLGRQLLKICDVMRKGARNPIVHQDALVKEALLVATHARAGAAVIVDETGRLTGIFTDGDLRRSLEKDSDLLSKPVKHFMTKSPLSVSPEKLVNEVMRLIKDQRKKDLPVVDDEGKPIGFIDEQDLLGL</sequence>
<organism evidence="10 11">
    <name type="scientific">Abyssobacteria bacterium (strain SURF_5)</name>
    <dbReference type="NCBI Taxonomy" id="2093360"/>
    <lineage>
        <taxon>Bacteria</taxon>
        <taxon>Pseudomonadati</taxon>
        <taxon>Candidatus Hydrogenedentota</taxon>
        <taxon>Candidatus Abyssobacteria</taxon>
    </lineage>
</organism>
<evidence type="ECO:0000256" key="1">
    <source>
        <dbReference type="ARBA" id="ARBA00008165"/>
    </source>
</evidence>
<dbReference type="InterPro" id="IPR046342">
    <property type="entry name" value="CBS_dom_sf"/>
</dbReference>
<evidence type="ECO:0000256" key="5">
    <source>
        <dbReference type="PIRSR" id="PIRSR004692-2"/>
    </source>
</evidence>
<evidence type="ECO:0000256" key="6">
    <source>
        <dbReference type="PIRSR" id="PIRSR004692-3"/>
    </source>
</evidence>
<dbReference type="PROSITE" id="PS51371">
    <property type="entry name" value="CBS"/>
    <property type="match status" value="2"/>
</dbReference>
<feature type="domain" description="CBS" evidence="8">
    <location>
        <begin position="268"/>
        <end position="317"/>
    </location>
</feature>
<dbReference type="GO" id="GO:1901135">
    <property type="term" value="P:carbohydrate derivative metabolic process"/>
    <property type="evidence" value="ECO:0007669"/>
    <property type="project" value="InterPro"/>
</dbReference>
<dbReference type="SUPFAM" id="SSF53697">
    <property type="entry name" value="SIS domain"/>
    <property type="match status" value="1"/>
</dbReference>
<evidence type="ECO:0000256" key="2">
    <source>
        <dbReference type="ARBA" id="ARBA00022737"/>
    </source>
</evidence>
<gene>
    <name evidence="10" type="ORF">C4520_17400</name>
</gene>
<evidence type="ECO:0000256" key="7">
    <source>
        <dbReference type="PROSITE-ProRule" id="PRU00703"/>
    </source>
</evidence>
<keyword evidence="10" id="KW-0413">Isomerase</keyword>
<dbReference type="PIRSF" id="PIRSF004692">
    <property type="entry name" value="KdsD_KpsF"/>
    <property type="match status" value="1"/>
</dbReference>
<accession>A0A3A4N5J1</accession>
<feature type="binding site" evidence="5">
    <location>
        <position position="74"/>
    </location>
    <ligand>
        <name>Zn(2+)</name>
        <dbReference type="ChEBI" id="CHEBI:29105"/>
    </ligand>
</feature>
<evidence type="ECO:0000313" key="11">
    <source>
        <dbReference type="Proteomes" id="UP000265882"/>
    </source>
</evidence>
<protein>
    <submittedName>
        <fullName evidence="10">KpsF/GutQ family sugar-phosphate isomerase</fullName>
    </submittedName>
</protein>
<dbReference type="Proteomes" id="UP000265882">
    <property type="component" value="Unassembled WGS sequence"/>
</dbReference>
<dbReference type="Pfam" id="PF01380">
    <property type="entry name" value="SIS"/>
    <property type="match status" value="1"/>
</dbReference>
<evidence type="ECO:0000259" key="9">
    <source>
        <dbReference type="PROSITE" id="PS51464"/>
    </source>
</evidence>
<dbReference type="NCBIfam" id="TIGR00393">
    <property type="entry name" value="kpsF"/>
    <property type="match status" value="1"/>
</dbReference>
<feature type="site" description="Catalytically relevant" evidence="6">
    <location>
        <position position="51"/>
    </location>
</feature>
<dbReference type="PROSITE" id="PS51464">
    <property type="entry name" value="SIS"/>
    <property type="match status" value="1"/>
</dbReference>
<feature type="domain" description="SIS" evidence="9">
    <location>
        <begin position="33"/>
        <end position="176"/>
    </location>
</feature>
<dbReference type="InterPro" id="IPR046348">
    <property type="entry name" value="SIS_dom_sf"/>
</dbReference>
<keyword evidence="5" id="KW-0479">Metal-binding</keyword>
<feature type="domain" description="CBS" evidence="8">
    <location>
        <begin position="201"/>
        <end position="259"/>
    </location>
</feature>
<proteinExistence type="inferred from homology"/>
<dbReference type="EMBL" id="QZKU01000119">
    <property type="protein sequence ID" value="RJP17153.1"/>
    <property type="molecule type" value="Genomic_DNA"/>
</dbReference>
<comment type="caution">
    <text evidence="10">The sequence shown here is derived from an EMBL/GenBank/DDBJ whole genome shotgun (WGS) entry which is preliminary data.</text>
</comment>
<dbReference type="GO" id="GO:0005975">
    <property type="term" value="P:carbohydrate metabolic process"/>
    <property type="evidence" value="ECO:0007669"/>
    <property type="project" value="InterPro"/>
</dbReference>
<dbReference type="Gene3D" id="3.10.580.10">
    <property type="entry name" value="CBS-domain"/>
    <property type="match status" value="1"/>
</dbReference>
<dbReference type="InterPro" id="IPR000644">
    <property type="entry name" value="CBS_dom"/>
</dbReference>
<feature type="site" description="Catalytically relevant" evidence="6">
    <location>
        <position position="185"/>
    </location>
</feature>
<dbReference type="CDD" id="cd04604">
    <property type="entry name" value="CBS_pair_SIS_assoc"/>
    <property type="match status" value="1"/>
</dbReference>
<evidence type="ECO:0000259" key="8">
    <source>
        <dbReference type="PROSITE" id="PS51371"/>
    </source>
</evidence>
<dbReference type="InterPro" id="IPR004800">
    <property type="entry name" value="KdsD/KpsF-type"/>
</dbReference>
<dbReference type="InterPro" id="IPR050986">
    <property type="entry name" value="GutQ/KpsF_isomerases"/>
</dbReference>
<keyword evidence="3 7" id="KW-0129">CBS domain</keyword>
<dbReference type="PANTHER" id="PTHR42745">
    <property type="match status" value="1"/>
</dbReference>
<keyword evidence="2" id="KW-0677">Repeat</keyword>
<reference evidence="10 11" key="1">
    <citation type="journal article" date="2017" name="ISME J.">
        <title>Energy and carbon metabolisms in a deep terrestrial subsurface fluid microbial community.</title>
        <authorList>
            <person name="Momper L."/>
            <person name="Jungbluth S.P."/>
            <person name="Lee M.D."/>
            <person name="Amend J.P."/>
        </authorList>
    </citation>
    <scope>NUCLEOTIDE SEQUENCE [LARGE SCALE GENOMIC DNA]</scope>
    <source>
        <strain evidence="10">SURF_5</strain>
    </source>
</reference>
<feature type="site" description="Catalytically relevant" evidence="6">
    <location>
        <position position="103"/>
    </location>
</feature>
<name>A0A3A4N5J1_ABYX5</name>
<comment type="similarity">
    <text evidence="1 4">Belongs to the SIS family. GutQ/KpsF subfamily.</text>
</comment>
<dbReference type="InterPro" id="IPR001347">
    <property type="entry name" value="SIS_dom"/>
</dbReference>
<dbReference type="CDD" id="cd05014">
    <property type="entry name" value="SIS_Kpsf"/>
    <property type="match status" value="1"/>
</dbReference>
<dbReference type="GO" id="GO:0019146">
    <property type="term" value="F:arabinose-5-phosphate isomerase activity"/>
    <property type="evidence" value="ECO:0007669"/>
    <property type="project" value="UniProtKB-ARBA"/>
</dbReference>
<dbReference type="FunFam" id="3.40.50.10490:FF:000011">
    <property type="entry name" value="Arabinose 5-phosphate isomerase"/>
    <property type="match status" value="1"/>
</dbReference>
<dbReference type="GO" id="GO:0097367">
    <property type="term" value="F:carbohydrate derivative binding"/>
    <property type="evidence" value="ECO:0007669"/>
    <property type="project" value="InterPro"/>
</dbReference>
<evidence type="ECO:0000313" key="10">
    <source>
        <dbReference type="EMBL" id="RJP17153.1"/>
    </source>
</evidence>
<dbReference type="AlphaFoldDB" id="A0A3A4N5J1"/>
<dbReference type="Gene3D" id="3.40.50.10490">
    <property type="entry name" value="Glucose-6-phosphate isomerase like protein, domain 1"/>
    <property type="match status" value="1"/>
</dbReference>
<evidence type="ECO:0000256" key="3">
    <source>
        <dbReference type="ARBA" id="ARBA00023122"/>
    </source>
</evidence>